<dbReference type="Gene3D" id="1.10.510.10">
    <property type="entry name" value="Transferase(Phosphotransferase) domain 1"/>
    <property type="match status" value="1"/>
</dbReference>
<proteinExistence type="predicted"/>
<dbReference type="OrthoDB" id="3256376at2759"/>
<reference evidence="9" key="1">
    <citation type="submission" date="2025-08" db="UniProtKB">
        <authorList>
            <consortium name="RefSeq"/>
        </authorList>
    </citation>
    <scope>IDENTIFICATION</scope>
    <source>
        <strain evidence="9">11010-0011.00</strain>
        <tissue evidence="9">Whole body</tissue>
    </source>
</reference>
<keyword evidence="9" id="KW-0675">Receptor</keyword>
<gene>
    <name evidence="9" type="primary">LOC115630993</name>
</gene>
<accession>A0A6J2U511</accession>
<keyword evidence="5" id="KW-1133">Transmembrane helix</keyword>
<dbReference type="PANTHER" id="PTHR24416">
    <property type="entry name" value="TYROSINE-PROTEIN KINASE RECEPTOR"/>
    <property type="match status" value="1"/>
</dbReference>
<keyword evidence="5" id="KW-0472">Membrane</keyword>
<evidence type="ECO:0000313" key="9">
    <source>
        <dbReference type="RefSeq" id="XP_030383444.1"/>
    </source>
</evidence>
<dbReference type="GO" id="GO:0004714">
    <property type="term" value="F:transmembrane receptor protein tyrosine kinase activity"/>
    <property type="evidence" value="ECO:0007669"/>
    <property type="project" value="UniProtKB-EC"/>
</dbReference>
<dbReference type="AlphaFoldDB" id="A0A6J2U511"/>
<dbReference type="InterPro" id="IPR020635">
    <property type="entry name" value="Tyr_kinase_cat_dom"/>
</dbReference>
<keyword evidence="5" id="KW-0812">Transmembrane</keyword>
<evidence type="ECO:0000259" key="7">
    <source>
        <dbReference type="PROSITE" id="PS50011"/>
    </source>
</evidence>
<dbReference type="InterPro" id="IPR011009">
    <property type="entry name" value="Kinase-like_dom_sf"/>
</dbReference>
<dbReference type="SMART" id="SM00219">
    <property type="entry name" value="TyrKc"/>
    <property type="match status" value="1"/>
</dbReference>
<dbReference type="InterPro" id="IPR001245">
    <property type="entry name" value="Ser-Thr/Tyr_kinase_cat_dom"/>
</dbReference>
<dbReference type="Proteomes" id="UP000504634">
    <property type="component" value="Unplaced"/>
</dbReference>
<comment type="catalytic activity">
    <reaction evidence="2">
        <text>L-tyrosyl-[protein] + ATP = O-phospho-L-tyrosyl-[protein] + ADP + H(+)</text>
        <dbReference type="Rhea" id="RHEA:10596"/>
        <dbReference type="Rhea" id="RHEA-COMP:10136"/>
        <dbReference type="Rhea" id="RHEA-COMP:20101"/>
        <dbReference type="ChEBI" id="CHEBI:15378"/>
        <dbReference type="ChEBI" id="CHEBI:30616"/>
        <dbReference type="ChEBI" id="CHEBI:46858"/>
        <dbReference type="ChEBI" id="CHEBI:61978"/>
        <dbReference type="ChEBI" id="CHEBI:456216"/>
        <dbReference type="EC" id="2.7.10.1"/>
    </reaction>
</comment>
<comment type="subcellular location">
    <subcellularLocation>
        <location evidence="1">Membrane</location>
        <topology evidence="1">Single-pass membrane protein</topology>
    </subcellularLocation>
</comment>
<feature type="transmembrane region" description="Helical" evidence="5">
    <location>
        <begin position="338"/>
        <end position="358"/>
    </location>
</feature>
<keyword evidence="6" id="KW-0732">Signal</keyword>
<feature type="chain" id="PRO_5026658430" evidence="6">
    <location>
        <begin position="22"/>
        <end position="770"/>
    </location>
</feature>
<feature type="domain" description="Protein kinase" evidence="7">
    <location>
        <begin position="417"/>
        <end position="754"/>
    </location>
</feature>
<dbReference type="Pfam" id="PF07714">
    <property type="entry name" value="PK_Tyr_Ser-Thr"/>
    <property type="match status" value="1"/>
</dbReference>
<dbReference type="InterPro" id="IPR017441">
    <property type="entry name" value="Protein_kinase_ATP_BS"/>
</dbReference>
<dbReference type="SUPFAM" id="SSF56112">
    <property type="entry name" value="Protein kinase-like (PK-like)"/>
    <property type="match status" value="1"/>
</dbReference>
<dbReference type="PANTHER" id="PTHR24416:SF594">
    <property type="entry name" value="PROTEIN KINASE DOMAIN-CONTAINING PROTEIN"/>
    <property type="match status" value="1"/>
</dbReference>
<dbReference type="RefSeq" id="XP_030383444.1">
    <property type="nucleotide sequence ID" value="XM_030527584.1"/>
</dbReference>
<dbReference type="FunFam" id="1.10.510.10:FF:000677">
    <property type="entry name" value="Uncharacterized protein, isoform A"/>
    <property type="match status" value="1"/>
</dbReference>
<dbReference type="GO" id="GO:0007169">
    <property type="term" value="P:cell surface receptor protein tyrosine kinase signaling pathway"/>
    <property type="evidence" value="ECO:0007669"/>
    <property type="project" value="TreeGrafter"/>
</dbReference>
<dbReference type="InterPro" id="IPR050122">
    <property type="entry name" value="RTK"/>
</dbReference>
<evidence type="ECO:0000256" key="5">
    <source>
        <dbReference type="SAM" id="Phobius"/>
    </source>
</evidence>
<dbReference type="PROSITE" id="PS00109">
    <property type="entry name" value="PROTEIN_KINASE_TYR"/>
    <property type="match status" value="1"/>
</dbReference>
<dbReference type="GO" id="GO:0005886">
    <property type="term" value="C:plasma membrane"/>
    <property type="evidence" value="ECO:0007669"/>
    <property type="project" value="TreeGrafter"/>
</dbReference>
<protein>
    <submittedName>
        <fullName evidence="9">Mast/stem cell growth factor receptor Kit</fullName>
    </submittedName>
</protein>
<keyword evidence="8" id="KW-1185">Reference proteome</keyword>
<dbReference type="GeneID" id="115630993"/>
<feature type="region of interest" description="Disordered" evidence="4">
    <location>
        <begin position="551"/>
        <end position="571"/>
    </location>
</feature>
<feature type="compositionally biased region" description="Polar residues" evidence="4">
    <location>
        <begin position="551"/>
        <end position="566"/>
    </location>
</feature>
<dbReference type="InterPro" id="IPR008266">
    <property type="entry name" value="Tyr_kinase_AS"/>
</dbReference>
<dbReference type="PROSITE" id="PS50011">
    <property type="entry name" value="PROTEIN_KINASE_DOM"/>
    <property type="match status" value="1"/>
</dbReference>
<name>A0A6J2U511_DROLE</name>
<dbReference type="InterPro" id="IPR000719">
    <property type="entry name" value="Prot_kinase_dom"/>
</dbReference>
<evidence type="ECO:0000256" key="2">
    <source>
        <dbReference type="ARBA" id="ARBA00051243"/>
    </source>
</evidence>
<dbReference type="GO" id="GO:0043235">
    <property type="term" value="C:receptor complex"/>
    <property type="evidence" value="ECO:0007669"/>
    <property type="project" value="TreeGrafter"/>
</dbReference>
<keyword evidence="3" id="KW-0547">Nucleotide-binding</keyword>
<dbReference type="GO" id="GO:0005524">
    <property type="term" value="F:ATP binding"/>
    <property type="evidence" value="ECO:0007669"/>
    <property type="project" value="UniProtKB-UniRule"/>
</dbReference>
<evidence type="ECO:0000313" key="8">
    <source>
        <dbReference type="Proteomes" id="UP000504634"/>
    </source>
</evidence>
<organism evidence="8 9">
    <name type="scientific">Drosophila lebanonensis</name>
    <name type="common">Fruit fly</name>
    <name type="synonym">Scaptodrosophila lebanonensis</name>
    <dbReference type="NCBI Taxonomy" id="7225"/>
    <lineage>
        <taxon>Eukaryota</taxon>
        <taxon>Metazoa</taxon>
        <taxon>Ecdysozoa</taxon>
        <taxon>Arthropoda</taxon>
        <taxon>Hexapoda</taxon>
        <taxon>Insecta</taxon>
        <taxon>Pterygota</taxon>
        <taxon>Neoptera</taxon>
        <taxon>Endopterygota</taxon>
        <taxon>Diptera</taxon>
        <taxon>Brachycera</taxon>
        <taxon>Muscomorpha</taxon>
        <taxon>Ephydroidea</taxon>
        <taxon>Drosophilidae</taxon>
        <taxon>Scaptodrosophila</taxon>
    </lineage>
</organism>
<dbReference type="Gene3D" id="3.30.200.20">
    <property type="entry name" value="Phosphorylase Kinase, domain 1"/>
    <property type="match status" value="1"/>
</dbReference>
<evidence type="ECO:0000256" key="3">
    <source>
        <dbReference type="PROSITE-ProRule" id="PRU10141"/>
    </source>
</evidence>
<evidence type="ECO:0000256" key="1">
    <source>
        <dbReference type="ARBA" id="ARBA00004167"/>
    </source>
</evidence>
<keyword evidence="3" id="KW-0067">ATP-binding</keyword>
<sequence length="770" mass="85891">MLLSSLINALLICGMFSSAMSKDEMAATGEAEVKMSEFPTTETTFNANNIKSISTSGLTTTNRQFHNNHNLMGQITELSTNVTLYMKKIPRLQVRWQDNLPKGTTYNVIVNAVNSTRCPEAPCSEYGKPKPSSFLYLPVNAISNVDALECSYMFGCEYKLTVETSNAKVSRSTLVLIPPCVSGECSCQLAPAPPKVLTLAKMVGNDTLSITFAVHTNEQWRSEQENRTGGQIEALRTHKMQIRVSEETNPSLPWGGKLKQLLSRFYNLNELGLRATAKGYEGSIKLPLGKQLKEKASLNLQALIIDASGCEGLRSVTRVAVPANPVLLTNDTNLSNGLIIAAILLMIFIFSGLLILCVQRRRRVKNKAQLQKEEIHLQSFAASTIEMEDNINYVDKYVEQSQALGLADIFEVPHSSIHIGRVLGEGAFGRVHEATAINMRRMRGTMIVAVKQLKNNPTADEVAEFLSEIDMLKGVGTHHNVVCFLGCCTIRAPYLMVMEYVGRGNLLNYLRTVRQEAVKFKTHNANDSTGKPINVLGQSVNYIELKVSGQTTDSEQSHSIPNGTQQPKPPLSPFAETTYAVMEDEEPFEYILDNRELHNFALQIANGMRFLEEQEITHRDLAARNVLIDNNKTLKISDFGLSRHGIYTNTRTRKLPLRWLSIEAICDNIYSSKSDVWAYGVVLWEIGTLGASPYPTVGNNELIPYLLAGNRLERPEICTPQVYTIMLQCWLEDPEERPTFDALYKVLSPKTTYVDINSLSDDYVFPPIRE</sequence>
<evidence type="ECO:0000256" key="6">
    <source>
        <dbReference type="SAM" id="SignalP"/>
    </source>
</evidence>
<feature type="binding site" evidence="3">
    <location>
        <position position="451"/>
    </location>
    <ligand>
        <name>ATP</name>
        <dbReference type="ChEBI" id="CHEBI:30616"/>
    </ligand>
</feature>
<dbReference type="CDD" id="cd00192">
    <property type="entry name" value="PTKc"/>
    <property type="match status" value="1"/>
</dbReference>
<evidence type="ECO:0000256" key="4">
    <source>
        <dbReference type="SAM" id="MobiDB-lite"/>
    </source>
</evidence>
<feature type="signal peptide" evidence="6">
    <location>
        <begin position="1"/>
        <end position="21"/>
    </location>
</feature>
<dbReference type="PROSITE" id="PS00107">
    <property type="entry name" value="PROTEIN_KINASE_ATP"/>
    <property type="match status" value="1"/>
</dbReference>